<feature type="compositionally biased region" description="Basic and acidic residues" evidence="1">
    <location>
        <begin position="563"/>
        <end position="582"/>
    </location>
</feature>
<accession>A0A7X3MGH5</accession>
<comment type="caution">
    <text evidence="3">The sequence shown here is derived from an EMBL/GenBank/DDBJ whole genome shotgun (WGS) entry which is preliminary data.</text>
</comment>
<proteinExistence type="predicted"/>
<dbReference type="SUPFAM" id="SSF53067">
    <property type="entry name" value="Actin-like ATPase domain"/>
    <property type="match status" value="2"/>
</dbReference>
<dbReference type="InterPro" id="IPR003494">
    <property type="entry name" value="SHS2_FtsA"/>
</dbReference>
<sequence length="826" mass="89295">MAKGQVKKAQIQKVQKLQAQAENAIFALDIGTRSIIGMVGIVEEDKVRIIAIDKEEHTERAMIDGQIENIEKVTTLARKVKKRLEEKVNFQLERVCVAAAGRALRTKRAEFEINLPGKQVIDDEIISRLEAGAISKVEEAFDAENSAREDMRRFYLVGYTVCQYYLDEYRISSLKDHRGQDVKVDLIATFLPSEVVESLYTTMNKIGLEVVSVTLEPIAAINAAIPENLRLLNLVMVDIGAGTSDIAACTGGSVTGYTMATVAGDEVTEAVMREYLVDFGTAEAMKAQIEQEEVITFTDILGFERKASREEVLQCIQSTSEVLCKEIAAKVLEVNGGAPSALFLAGGGSKLTGLREGITAALQMDANRVAVAGNNFRISAFSDEYDLNNPEYATPLGITISSGLNLINDSFRVTLNGRPAKLFRSGSFTALNLLMMNGYSFQDILGRPGTSLPVTVNGKRKVFYGTAAQPASLFINKKEGKLSTVINAGDCIDFVPSIPGIPASPCLGDIEGASECLEITLNGVFMPLETPLKIGDVIRIRMPKSEEDEKDEEDILEEPSLGDGDKNEDGAGEGDGAKHVTDGKLSGNDADEKKEEAVSGKEDKKNFDASETADVREKEEVIDTAKADLKIEDVKPIKQGGLESEREIRHQEVTAAPPDMKSRTEPVKSEAIDAVTQQVSLKRNTISPASGVPNAAAASRPRNGYMEEGQLELDFGKGGTNISNNISGISPPQAPRTTGIASAGISPQPSRMGAGGSILFQLNGSPLRLPRKENGGSYYLMDLLQYSGINLNNPKGSIELVVNGEPGMFQQKLREGDSITIEEKML</sequence>
<feature type="compositionally biased region" description="Basic and acidic residues" evidence="1">
    <location>
        <begin position="590"/>
        <end position="616"/>
    </location>
</feature>
<dbReference type="EMBL" id="WUQX01000001">
    <property type="protein sequence ID" value="MXP76021.1"/>
    <property type="molecule type" value="Genomic_DNA"/>
</dbReference>
<dbReference type="RefSeq" id="WP_159751197.1">
    <property type="nucleotide sequence ID" value="NZ_WUQX01000001.1"/>
</dbReference>
<keyword evidence="3" id="KW-0131">Cell cycle</keyword>
<name>A0A7X3MGH5_9FIRM</name>
<dbReference type="CDD" id="cd24004">
    <property type="entry name" value="ASKHA_NBD_PilM-like"/>
    <property type="match status" value="1"/>
</dbReference>
<evidence type="ECO:0000256" key="1">
    <source>
        <dbReference type="SAM" id="MobiDB-lite"/>
    </source>
</evidence>
<protein>
    <submittedName>
        <fullName evidence="3">Cell division protein FtsA</fullName>
    </submittedName>
</protein>
<evidence type="ECO:0000313" key="3">
    <source>
        <dbReference type="EMBL" id="MXP76021.1"/>
    </source>
</evidence>
<dbReference type="PANTHER" id="PTHR32432:SF3">
    <property type="entry name" value="ETHANOLAMINE UTILIZATION PROTEIN EUTJ"/>
    <property type="match status" value="1"/>
</dbReference>
<gene>
    <name evidence="3" type="ORF">GN277_11675</name>
</gene>
<dbReference type="SMART" id="SM00842">
    <property type="entry name" value="FtsA"/>
    <property type="match status" value="1"/>
</dbReference>
<feature type="domain" description="SHS2" evidence="2">
    <location>
        <begin position="25"/>
        <end position="224"/>
    </location>
</feature>
<dbReference type="Proteomes" id="UP000460412">
    <property type="component" value="Unassembled WGS sequence"/>
</dbReference>
<dbReference type="InterPro" id="IPR050696">
    <property type="entry name" value="FtsA/MreB"/>
</dbReference>
<dbReference type="PANTHER" id="PTHR32432">
    <property type="entry name" value="CELL DIVISION PROTEIN FTSA-RELATED"/>
    <property type="match status" value="1"/>
</dbReference>
<dbReference type="GO" id="GO:0051301">
    <property type="term" value="P:cell division"/>
    <property type="evidence" value="ECO:0007669"/>
    <property type="project" value="UniProtKB-KW"/>
</dbReference>
<dbReference type="Gene3D" id="3.30.420.40">
    <property type="match status" value="2"/>
</dbReference>
<keyword evidence="4" id="KW-1185">Reference proteome</keyword>
<dbReference type="AlphaFoldDB" id="A0A7X3MGH5"/>
<feature type="compositionally biased region" description="Acidic residues" evidence="1">
    <location>
        <begin position="548"/>
        <end position="557"/>
    </location>
</feature>
<dbReference type="Pfam" id="PF14450">
    <property type="entry name" value="FtsA"/>
    <property type="match status" value="1"/>
</dbReference>
<dbReference type="InterPro" id="IPR043129">
    <property type="entry name" value="ATPase_NBD"/>
</dbReference>
<evidence type="ECO:0000259" key="2">
    <source>
        <dbReference type="SMART" id="SM00842"/>
    </source>
</evidence>
<organism evidence="3 4">
    <name type="scientific">Sporofaciens musculi</name>
    <dbReference type="NCBI Taxonomy" id="2681861"/>
    <lineage>
        <taxon>Bacteria</taxon>
        <taxon>Bacillati</taxon>
        <taxon>Bacillota</taxon>
        <taxon>Clostridia</taxon>
        <taxon>Lachnospirales</taxon>
        <taxon>Lachnospiraceae</taxon>
        <taxon>Sporofaciens</taxon>
    </lineage>
</organism>
<reference evidence="3 4" key="1">
    <citation type="submission" date="2019-12" db="EMBL/GenBank/DDBJ databases">
        <title>Sporaefaciens musculi gen. nov., sp. nov., a novel bacterium isolated from the caecum of an obese mouse.</title>
        <authorList>
            <person name="Rasmussen T.S."/>
            <person name="Streidl T."/>
            <person name="Hitch T.C.A."/>
            <person name="Wortmann E."/>
            <person name="Deptula P."/>
            <person name="Hansen M."/>
            <person name="Nielsen D.S."/>
            <person name="Clavel T."/>
            <person name="Vogensen F.K."/>
        </authorList>
    </citation>
    <scope>NUCLEOTIDE SEQUENCE [LARGE SCALE GENOMIC DNA]</scope>
    <source>
        <strain evidence="3 4">WCA-9-b2</strain>
    </source>
</reference>
<evidence type="ECO:0000313" key="4">
    <source>
        <dbReference type="Proteomes" id="UP000460412"/>
    </source>
</evidence>
<keyword evidence="3" id="KW-0132">Cell division</keyword>
<feature type="region of interest" description="Disordered" evidence="1">
    <location>
        <begin position="543"/>
        <end position="616"/>
    </location>
</feature>